<reference evidence="4 5" key="1">
    <citation type="submission" date="2020-09" db="EMBL/GenBank/DDBJ databases">
        <title>Parvimonas S3374 sp. nov.</title>
        <authorList>
            <person name="Buhl M."/>
        </authorList>
    </citation>
    <scope>NUCLEOTIDE SEQUENCE [LARGE SCALE GENOMIC DNA]</scope>
    <source>
        <strain evidence="4 5">S3374</strain>
    </source>
</reference>
<name>A0ABS1CAK4_9FIRM</name>
<organism evidence="4 5">
    <name type="scientific">Parvimonas parva</name>
    <dbReference type="NCBI Taxonomy" id="2769485"/>
    <lineage>
        <taxon>Bacteria</taxon>
        <taxon>Bacillati</taxon>
        <taxon>Bacillota</taxon>
        <taxon>Tissierellia</taxon>
        <taxon>Tissierellales</taxon>
        <taxon>Peptoniphilaceae</taxon>
        <taxon>Parvimonas</taxon>
    </lineage>
</organism>
<sequence length="238" mass="26280">MKKSRMVVTLALLASVGLVGCQKNDTGKVNELQKSVEEKDKKIAELTEKLKEAGEEEEEEPEKPGESGFKEINIGEEKIVGPFQVAAVYFQGVDMIPEGRQPSAAESDMHLEADIHLTKEAGKKYGFGNGKDIWPAYLTVNYKVLSEDGKEVTAGSMMPMNADDGAHYGVNIKKNTVKVGKYKLVIEIQPSADYLLHTDEETGVPVIKDGGKAAASKYYEKQTVEFEWNYTGEQLQNK</sequence>
<keyword evidence="2" id="KW-0732">Signal</keyword>
<evidence type="ECO:0000256" key="3">
    <source>
        <dbReference type="SAM" id="Coils"/>
    </source>
</evidence>
<keyword evidence="3" id="KW-0175">Coiled coil</keyword>
<evidence type="ECO:0000313" key="4">
    <source>
        <dbReference type="EMBL" id="MBK1468919.1"/>
    </source>
</evidence>
<gene>
    <name evidence="4" type="ORF">IBJ83_06275</name>
</gene>
<comment type="caution">
    <text evidence="4">The sequence shown here is derived from an EMBL/GenBank/DDBJ whole genome shotgun (WGS) entry which is preliminary data.</text>
</comment>
<protein>
    <submittedName>
        <fullName evidence="4">Iron transporter</fullName>
    </submittedName>
</protein>
<dbReference type="InterPro" id="IPR018470">
    <property type="entry name" value="Metal-bd_Tp34-typ"/>
</dbReference>
<accession>A0ABS1CAK4</accession>
<evidence type="ECO:0000256" key="1">
    <source>
        <dbReference type="ARBA" id="ARBA00010013"/>
    </source>
</evidence>
<dbReference type="RefSeq" id="WP_068472061.1">
    <property type="nucleotide sequence ID" value="NZ_AP038371.1"/>
</dbReference>
<evidence type="ECO:0000256" key="2">
    <source>
        <dbReference type="ARBA" id="ARBA00022729"/>
    </source>
</evidence>
<dbReference type="Proteomes" id="UP000823123">
    <property type="component" value="Unassembled WGS sequence"/>
</dbReference>
<evidence type="ECO:0000313" key="5">
    <source>
        <dbReference type="Proteomes" id="UP000823123"/>
    </source>
</evidence>
<dbReference type="EMBL" id="JACVDA010000017">
    <property type="protein sequence ID" value="MBK1468919.1"/>
    <property type="molecule type" value="Genomic_DNA"/>
</dbReference>
<keyword evidence="5" id="KW-1185">Reference proteome</keyword>
<dbReference type="Pfam" id="PF10634">
    <property type="entry name" value="Iron_transport"/>
    <property type="match status" value="1"/>
</dbReference>
<proteinExistence type="inferred from homology"/>
<dbReference type="InterPro" id="IPR038482">
    <property type="entry name" value="Tp34-type_sf"/>
</dbReference>
<dbReference type="Gene3D" id="2.60.40.2480">
    <property type="entry name" value="Periplasmic metal-binding protein Tp34-type"/>
    <property type="match status" value="1"/>
</dbReference>
<dbReference type="PROSITE" id="PS51257">
    <property type="entry name" value="PROKAR_LIPOPROTEIN"/>
    <property type="match status" value="1"/>
</dbReference>
<feature type="coiled-coil region" evidence="3">
    <location>
        <begin position="29"/>
        <end position="56"/>
    </location>
</feature>
<comment type="similarity">
    <text evidence="1">Belongs to the UPF0423 family.</text>
</comment>